<reference evidence="1 2" key="1">
    <citation type="submission" date="2018-11" db="EMBL/GenBank/DDBJ databases">
        <title>Cryobacterium sp. nov., isolated from rhizosphere soil of lettuce.</title>
        <authorList>
            <person name="Wang Y."/>
        </authorList>
    </citation>
    <scope>NUCLEOTIDE SEQUENCE [LARGE SCALE GENOMIC DNA]</scope>
    <source>
        <strain evidence="1 2">NEAU-85</strain>
    </source>
</reference>
<evidence type="ECO:0000313" key="2">
    <source>
        <dbReference type="Proteomes" id="UP000279859"/>
    </source>
</evidence>
<dbReference type="OrthoDB" id="3480096at2"/>
<dbReference type="Proteomes" id="UP000279859">
    <property type="component" value="Unassembled WGS sequence"/>
</dbReference>
<gene>
    <name evidence="1" type="ORF">EEJ31_11985</name>
</gene>
<dbReference type="EMBL" id="RDSR01000023">
    <property type="protein sequence ID" value="RNE58476.1"/>
    <property type="molecule type" value="Genomic_DNA"/>
</dbReference>
<dbReference type="Gene3D" id="6.10.250.660">
    <property type="match status" value="2"/>
</dbReference>
<protein>
    <submittedName>
        <fullName evidence="1">DivIVA domain-containing protein</fullName>
    </submittedName>
</protein>
<keyword evidence="2" id="KW-1185">Reference proteome</keyword>
<organism evidence="1 2">
    <name type="scientific">Cryobacterium tepidiphilum</name>
    <dbReference type="NCBI Taxonomy" id="2486026"/>
    <lineage>
        <taxon>Bacteria</taxon>
        <taxon>Bacillati</taxon>
        <taxon>Actinomycetota</taxon>
        <taxon>Actinomycetes</taxon>
        <taxon>Micrococcales</taxon>
        <taxon>Microbacteriaceae</taxon>
        <taxon>Cryobacterium</taxon>
    </lineage>
</organism>
<comment type="caution">
    <text evidence="1">The sequence shown here is derived from an EMBL/GenBank/DDBJ whole genome shotgun (WGS) entry which is preliminary data.</text>
</comment>
<name>A0A3M8KZE2_9MICO</name>
<accession>A0A3M8KZE2</accession>
<dbReference type="AlphaFoldDB" id="A0A3M8KZE2"/>
<evidence type="ECO:0000313" key="1">
    <source>
        <dbReference type="EMBL" id="RNE58476.1"/>
    </source>
</evidence>
<dbReference type="InterPro" id="IPR019933">
    <property type="entry name" value="DivIVA_domain"/>
</dbReference>
<dbReference type="RefSeq" id="WP_123046528.1">
    <property type="nucleotide sequence ID" value="NZ_RDSR01000023.1"/>
</dbReference>
<dbReference type="InterPro" id="IPR019932">
    <property type="entry name" value="CHP03543"/>
</dbReference>
<dbReference type="NCBIfam" id="TIGR03544">
    <property type="entry name" value="DivI1A_domain"/>
    <property type="match status" value="2"/>
</dbReference>
<sequence length="185" mass="20616">MDDVSTTFPRADKNKLGYSLEQVEDFLAAARRAYNAADDRHGLAAAEIRSTAFTMQKGGYSPEHVDAALERLEDAVAAKEREREAAAMGEKAWIAKARAEAREIVSRLQREPGERFARTSILGTGYNRSDVDRFANRVVKYFNDGFPLTVEDVRTSVFRPQRGGYQEAQVDALLDAVVDVMLAVR</sequence>
<dbReference type="NCBIfam" id="TIGR03543">
    <property type="entry name" value="divI1A_rptt_fam"/>
    <property type="match status" value="1"/>
</dbReference>
<proteinExistence type="predicted"/>